<evidence type="ECO:0000313" key="1">
    <source>
        <dbReference type="EMBL" id="GAA4785750.1"/>
    </source>
</evidence>
<evidence type="ECO:0008006" key="3">
    <source>
        <dbReference type="Google" id="ProtNLM"/>
    </source>
</evidence>
<reference evidence="2" key="1">
    <citation type="journal article" date="2019" name="Int. J. Syst. Evol. Microbiol.">
        <title>The Global Catalogue of Microorganisms (GCM) 10K type strain sequencing project: providing services to taxonomists for standard genome sequencing and annotation.</title>
        <authorList>
            <consortium name="The Broad Institute Genomics Platform"/>
            <consortium name="The Broad Institute Genome Sequencing Center for Infectious Disease"/>
            <person name="Wu L."/>
            <person name="Ma J."/>
        </authorList>
    </citation>
    <scope>NUCLEOTIDE SEQUENCE [LARGE SCALE GENOMIC DNA]</scope>
    <source>
        <strain evidence="2">JCM 17979</strain>
    </source>
</reference>
<accession>A0ABP9ATJ1</accession>
<name>A0ABP9ATJ1_9PSEU</name>
<organism evidence="1 2">
    <name type="scientific">Actinomycetospora chlora</name>
    <dbReference type="NCBI Taxonomy" id="663608"/>
    <lineage>
        <taxon>Bacteria</taxon>
        <taxon>Bacillati</taxon>
        <taxon>Actinomycetota</taxon>
        <taxon>Actinomycetes</taxon>
        <taxon>Pseudonocardiales</taxon>
        <taxon>Pseudonocardiaceae</taxon>
        <taxon>Actinomycetospora</taxon>
    </lineage>
</organism>
<comment type="caution">
    <text evidence="1">The sequence shown here is derived from an EMBL/GenBank/DDBJ whole genome shotgun (WGS) entry which is preliminary data.</text>
</comment>
<gene>
    <name evidence="1" type="ORF">GCM10023200_19640</name>
</gene>
<sequence>MSVVLPTVACVPEDSPQGEDARPLTVLERLVRAGIEEERARTWIHSGGARVDGEPVTDVDYPAEPPRRVVLYPA</sequence>
<dbReference type="SUPFAM" id="SSF55174">
    <property type="entry name" value="Alpha-L RNA-binding motif"/>
    <property type="match status" value="1"/>
</dbReference>
<proteinExistence type="predicted"/>
<evidence type="ECO:0000313" key="2">
    <source>
        <dbReference type="Proteomes" id="UP001500928"/>
    </source>
</evidence>
<keyword evidence="2" id="KW-1185">Reference proteome</keyword>
<dbReference type="Proteomes" id="UP001500928">
    <property type="component" value="Unassembled WGS sequence"/>
</dbReference>
<protein>
    <recommendedName>
        <fullName evidence="3">RNA-binding S4 domain-containing protein</fullName>
    </recommendedName>
</protein>
<dbReference type="EMBL" id="BAABHO010000012">
    <property type="protein sequence ID" value="GAA4785750.1"/>
    <property type="molecule type" value="Genomic_DNA"/>
</dbReference>